<proteinExistence type="predicted"/>
<dbReference type="CDD" id="cd00060">
    <property type="entry name" value="FHA"/>
    <property type="match status" value="1"/>
</dbReference>
<dbReference type="Gene3D" id="2.60.200.20">
    <property type="match status" value="1"/>
</dbReference>
<sequence>MESSASTGSGYLLVIERGRSRYPQRPIDGERFLIGAGSNCQLQLGGQMPMLHSIIIQEDDHLWIDAVVADPPLIVNGQRIRESELRRGDVIQIADFTFSIDRRAVEQAVPVAESAAPATALELLKLLADELESLQQLAKGRNHGAAALLDAAVRSGSATADDSGDLSLSQLELMAQLEAELDQQQRAPLRKSA</sequence>
<dbReference type="OrthoDB" id="257631at2"/>
<dbReference type="AlphaFoldDB" id="A0A1I3E562"/>
<reference evidence="2" key="1">
    <citation type="submission" date="2016-10" db="EMBL/GenBank/DDBJ databases">
        <authorList>
            <person name="Varghese N."/>
            <person name="Submissions S."/>
        </authorList>
    </citation>
    <scope>NUCLEOTIDE SEQUENCE [LARGE SCALE GENOMIC DNA]</scope>
    <source>
        <strain evidence="2">DSM 26348</strain>
    </source>
</reference>
<evidence type="ECO:0008006" key="3">
    <source>
        <dbReference type="Google" id="ProtNLM"/>
    </source>
</evidence>
<organism evidence="1 2">
    <name type="scientific">Planctomicrobium piriforme</name>
    <dbReference type="NCBI Taxonomy" id="1576369"/>
    <lineage>
        <taxon>Bacteria</taxon>
        <taxon>Pseudomonadati</taxon>
        <taxon>Planctomycetota</taxon>
        <taxon>Planctomycetia</taxon>
        <taxon>Planctomycetales</taxon>
        <taxon>Planctomycetaceae</taxon>
        <taxon>Planctomicrobium</taxon>
    </lineage>
</organism>
<dbReference type="STRING" id="1576369.SAMN05421753_10485"/>
<dbReference type="InterPro" id="IPR008984">
    <property type="entry name" value="SMAD_FHA_dom_sf"/>
</dbReference>
<evidence type="ECO:0000313" key="1">
    <source>
        <dbReference type="EMBL" id="SFH94120.1"/>
    </source>
</evidence>
<dbReference type="Proteomes" id="UP000199518">
    <property type="component" value="Unassembled WGS sequence"/>
</dbReference>
<dbReference type="EMBL" id="FOQD01000004">
    <property type="protein sequence ID" value="SFH94120.1"/>
    <property type="molecule type" value="Genomic_DNA"/>
</dbReference>
<dbReference type="RefSeq" id="WP_092048454.1">
    <property type="nucleotide sequence ID" value="NZ_FOQD01000004.1"/>
</dbReference>
<dbReference type="SUPFAM" id="SSF49879">
    <property type="entry name" value="SMAD/FHA domain"/>
    <property type="match status" value="1"/>
</dbReference>
<accession>A0A1I3E562</accession>
<protein>
    <recommendedName>
        <fullName evidence="3">FHA domain-containing protein</fullName>
    </recommendedName>
</protein>
<keyword evidence="2" id="KW-1185">Reference proteome</keyword>
<evidence type="ECO:0000313" key="2">
    <source>
        <dbReference type="Proteomes" id="UP000199518"/>
    </source>
</evidence>
<gene>
    <name evidence="1" type="ORF">SAMN05421753_10485</name>
</gene>
<name>A0A1I3E562_9PLAN</name>